<dbReference type="SUPFAM" id="SSF55729">
    <property type="entry name" value="Acyl-CoA N-acyltransferases (Nat)"/>
    <property type="match status" value="1"/>
</dbReference>
<evidence type="ECO:0000313" key="2">
    <source>
        <dbReference type="Proteomes" id="UP001200430"/>
    </source>
</evidence>
<proteinExistence type="predicted"/>
<comment type="caution">
    <text evidence="1">The sequence shown here is derived from an EMBL/GenBank/DDBJ whole genome shotgun (WGS) entry which is preliminary data.</text>
</comment>
<organism evidence="1 2">
    <name type="scientific">Dethiosulfovibrio marinus</name>
    <dbReference type="NCBI Taxonomy" id="133532"/>
    <lineage>
        <taxon>Bacteria</taxon>
        <taxon>Thermotogati</taxon>
        <taxon>Synergistota</taxon>
        <taxon>Synergistia</taxon>
        <taxon>Synergistales</taxon>
        <taxon>Dethiosulfovibrionaceae</taxon>
        <taxon>Dethiosulfovibrio</taxon>
    </lineage>
</organism>
<keyword evidence="2" id="KW-1185">Reference proteome</keyword>
<gene>
    <name evidence="1" type="ORF">L2W38_02540</name>
</gene>
<name>A0ABS9EKG4_9BACT</name>
<dbReference type="Gene3D" id="3.40.630.30">
    <property type="match status" value="1"/>
</dbReference>
<evidence type="ECO:0000313" key="1">
    <source>
        <dbReference type="EMBL" id="MCF4141696.1"/>
    </source>
</evidence>
<dbReference type="CDD" id="cd04301">
    <property type="entry name" value="NAT_SF"/>
    <property type="match status" value="1"/>
</dbReference>
<dbReference type="RefSeq" id="WP_236098274.1">
    <property type="nucleotide sequence ID" value="NZ_JAKGUD010000002.1"/>
</dbReference>
<dbReference type="Proteomes" id="UP001200430">
    <property type="component" value="Unassembled WGS sequence"/>
</dbReference>
<reference evidence="1 2" key="1">
    <citation type="submission" date="2022-01" db="EMBL/GenBank/DDBJ databases">
        <title>Dethiosulfovibrio faecalis sp. nov., a novel proteolytic, non-sulfur-reducing bacterium isolated from a marine aquaculture solid waste bioreactor.</title>
        <authorList>
            <person name="Grabowski S."/>
            <person name="Apolinario E."/>
            <person name="Schneider N."/>
            <person name="Marshall C.W."/>
            <person name="Sowers K.R."/>
        </authorList>
    </citation>
    <scope>NUCLEOTIDE SEQUENCE [LARGE SCALE GENOMIC DNA]</scope>
    <source>
        <strain evidence="1 2">DSM 12537</strain>
    </source>
</reference>
<protein>
    <submittedName>
        <fullName evidence="1">GNAT family N-acetyltransferase</fullName>
    </submittedName>
</protein>
<sequence length="179" mass="19690">MKISTFRTDELSSETRGGILELCSLAFGSPFDELFDFVGPSGVHVMLNDDSGDLSSHCVVTERTFWIGEHGPMRAGYIDAVATRPTKQGLGYGRAVMAESCLVCKSMGMDIMGLSTFIPEWYGSMGWKEWNGKLGLRNGSDIRQTSDLDGVVMVYGLAESYILDFSQHLIASWRPNGGW</sequence>
<dbReference type="Pfam" id="PF13527">
    <property type="entry name" value="Acetyltransf_9"/>
    <property type="match status" value="1"/>
</dbReference>
<dbReference type="EMBL" id="JAKGUD010000002">
    <property type="protein sequence ID" value="MCF4141696.1"/>
    <property type="molecule type" value="Genomic_DNA"/>
</dbReference>
<accession>A0ABS9EKG4</accession>
<dbReference type="InterPro" id="IPR016181">
    <property type="entry name" value="Acyl_CoA_acyltransferase"/>
</dbReference>